<keyword evidence="2" id="KW-1133">Transmembrane helix</keyword>
<feature type="coiled-coil region" evidence="1">
    <location>
        <begin position="456"/>
        <end position="483"/>
    </location>
</feature>
<dbReference type="PANTHER" id="PTHR11328:SF24">
    <property type="entry name" value="MAJOR FACILITATOR SUPERFAMILY (MFS) PROFILE DOMAIN-CONTAINING PROTEIN"/>
    <property type="match status" value="1"/>
</dbReference>
<dbReference type="RefSeq" id="WP_213514329.1">
    <property type="nucleotide sequence ID" value="NZ_BOSE01000002.1"/>
</dbReference>
<keyword evidence="2" id="KW-0812">Transmembrane</keyword>
<feature type="transmembrane region" description="Helical" evidence="2">
    <location>
        <begin position="313"/>
        <end position="333"/>
    </location>
</feature>
<reference evidence="3" key="1">
    <citation type="submission" date="2021-03" db="EMBL/GenBank/DDBJ databases">
        <title>Antimicrobial resistance genes in bacteria isolated from Japanese honey, and their potential for conferring macrolide and lincosamide resistance in the American foulbrood pathogen Paenibacillus larvae.</title>
        <authorList>
            <person name="Okamoto M."/>
            <person name="Kumagai M."/>
            <person name="Kanamori H."/>
            <person name="Takamatsu D."/>
        </authorList>
    </citation>
    <scope>NUCLEOTIDE SEQUENCE</scope>
    <source>
        <strain evidence="3">J40TS1</strain>
    </source>
</reference>
<dbReference type="SUPFAM" id="SSF103473">
    <property type="entry name" value="MFS general substrate transporter"/>
    <property type="match status" value="1"/>
</dbReference>
<feature type="transmembrane region" description="Helical" evidence="2">
    <location>
        <begin position="59"/>
        <end position="83"/>
    </location>
</feature>
<dbReference type="GO" id="GO:0008643">
    <property type="term" value="P:carbohydrate transport"/>
    <property type="evidence" value="ECO:0007669"/>
    <property type="project" value="InterPro"/>
</dbReference>
<feature type="transmembrane region" description="Helical" evidence="2">
    <location>
        <begin position="281"/>
        <end position="301"/>
    </location>
</feature>
<keyword evidence="1" id="KW-0175">Coiled coil</keyword>
<keyword evidence="2" id="KW-0472">Membrane</keyword>
<evidence type="ECO:0000256" key="1">
    <source>
        <dbReference type="SAM" id="Coils"/>
    </source>
</evidence>
<feature type="transmembrane region" description="Helical" evidence="2">
    <location>
        <begin position="95"/>
        <end position="112"/>
    </location>
</feature>
<organism evidence="3 4">
    <name type="scientific">Paenibacillus montaniterrae</name>
    <dbReference type="NCBI Taxonomy" id="429341"/>
    <lineage>
        <taxon>Bacteria</taxon>
        <taxon>Bacillati</taxon>
        <taxon>Bacillota</taxon>
        <taxon>Bacilli</taxon>
        <taxon>Bacillales</taxon>
        <taxon>Paenibacillaceae</taxon>
        <taxon>Paenibacillus</taxon>
    </lineage>
</organism>
<dbReference type="InterPro" id="IPR001927">
    <property type="entry name" value="Na/Gal_symport"/>
</dbReference>
<dbReference type="InterPro" id="IPR039672">
    <property type="entry name" value="MFS_2"/>
</dbReference>
<feature type="transmembrane region" description="Helical" evidence="2">
    <location>
        <begin position="196"/>
        <end position="218"/>
    </location>
</feature>
<dbReference type="InterPro" id="IPR036259">
    <property type="entry name" value="MFS_trans_sf"/>
</dbReference>
<evidence type="ECO:0000256" key="2">
    <source>
        <dbReference type="SAM" id="Phobius"/>
    </source>
</evidence>
<dbReference type="GO" id="GO:0015293">
    <property type="term" value="F:symporter activity"/>
    <property type="evidence" value="ECO:0007669"/>
    <property type="project" value="InterPro"/>
</dbReference>
<dbReference type="GO" id="GO:0006814">
    <property type="term" value="P:sodium ion transport"/>
    <property type="evidence" value="ECO:0007669"/>
    <property type="project" value="InterPro"/>
</dbReference>
<proteinExistence type="predicted"/>
<dbReference type="GO" id="GO:0005886">
    <property type="term" value="C:plasma membrane"/>
    <property type="evidence" value="ECO:0007669"/>
    <property type="project" value="TreeGrafter"/>
</dbReference>
<feature type="transmembrane region" description="Helical" evidence="2">
    <location>
        <begin position="339"/>
        <end position="367"/>
    </location>
</feature>
<feature type="transmembrane region" description="Helical" evidence="2">
    <location>
        <begin position="388"/>
        <end position="410"/>
    </location>
</feature>
<keyword evidence="4" id="KW-1185">Reference proteome</keyword>
<comment type="caution">
    <text evidence="3">The sequence shown here is derived from an EMBL/GenBank/DDBJ whole genome shotgun (WGS) entry which is preliminary data.</text>
</comment>
<dbReference type="Proteomes" id="UP000683139">
    <property type="component" value="Unassembled WGS sequence"/>
</dbReference>
<feature type="transmembrane region" description="Helical" evidence="2">
    <location>
        <begin position="239"/>
        <end position="261"/>
    </location>
</feature>
<protein>
    <submittedName>
        <fullName evidence="3">Glucitol transport protein GutA</fullName>
    </submittedName>
</protein>
<dbReference type="PANTHER" id="PTHR11328">
    <property type="entry name" value="MAJOR FACILITATOR SUPERFAMILY DOMAIN-CONTAINING PROTEIN"/>
    <property type="match status" value="1"/>
</dbReference>
<dbReference type="Pfam" id="PF13347">
    <property type="entry name" value="MFS_2"/>
    <property type="match status" value="1"/>
</dbReference>
<gene>
    <name evidence="3" type="primary">gutA</name>
    <name evidence="3" type="ORF">J40TS1_17360</name>
</gene>
<dbReference type="NCBIfam" id="TIGR00792">
    <property type="entry name" value="gph"/>
    <property type="match status" value="1"/>
</dbReference>
<dbReference type="CDD" id="cd17332">
    <property type="entry name" value="MFS_MelB_like"/>
    <property type="match status" value="1"/>
</dbReference>
<name>A0A919YPV7_9BACL</name>
<sequence length="484" mass="53048">MAANGEVQPASNSNNEYPRLKASEKLALVIGNTPNTFHYQMIQMYLLFFYTDYMKINPAFVASLFLVVRVFDALFAPVFGALVDKMKTPWGKYTPWFVILGIPFAISGWLTFTVPDLNETGKLIYAVVTYFLYSTFASIITIPGNAVVPTVTKRIEDRITIGQFSFLFIMLGALVVQVGIVPLYKALGGGNDAKGFSVLMLVAAVATIMISLYQSYTIKEKYIVAKRKDEKSPSFTQMLSATFTNKYAIILYIYMFASAISSGLRSGVQIHFYKYFFHNEALMSIMGIVVLIPTLIGVAFSQRVIRRFGLKNTVLAGVIVNLALCPVMLFIPANNTGLAIHIAISVIGSLFGGFGSSAQGALMPAVIDYTEWKSGLNLNAFMSSFNGFIQTFATAISGAIAAGALNLIGYVPDVEQSSTTLFGFRVIFGVLPGILGAFAICIAWFDLTEEKQRAISNELIERRNAANAELDSSNQEEKNTSEKK</sequence>
<evidence type="ECO:0000313" key="3">
    <source>
        <dbReference type="EMBL" id="GIP16094.1"/>
    </source>
</evidence>
<feature type="transmembrane region" description="Helical" evidence="2">
    <location>
        <begin position="124"/>
        <end position="148"/>
    </location>
</feature>
<accession>A0A919YPV7</accession>
<feature type="transmembrane region" description="Helical" evidence="2">
    <location>
        <begin position="422"/>
        <end position="445"/>
    </location>
</feature>
<feature type="transmembrane region" description="Helical" evidence="2">
    <location>
        <begin position="160"/>
        <end position="184"/>
    </location>
</feature>
<evidence type="ECO:0000313" key="4">
    <source>
        <dbReference type="Proteomes" id="UP000683139"/>
    </source>
</evidence>
<dbReference type="AlphaFoldDB" id="A0A919YPV7"/>
<dbReference type="Gene3D" id="1.20.1250.20">
    <property type="entry name" value="MFS general substrate transporter like domains"/>
    <property type="match status" value="2"/>
</dbReference>
<dbReference type="EMBL" id="BOSE01000002">
    <property type="protein sequence ID" value="GIP16094.1"/>
    <property type="molecule type" value="Genomic_DNA"/>
</dbReference>